<feature type="chain" id="PRO_5035214708" description="Glycosyl hydrolase" evidence="1">
    <location>
        <begin position="21"/>
        <end position="594"/>
    </location>
</feature>
<evidence type="ECO:0000313" key="2">
    <source>
        <dbReference type="EMBL" id="GIJ43933.1"/>
    </source>
</evidence>
<organism evidence="2 3">
    <name type="scientific">Virgisporangium aliadipatigenens</name>
    <dbReference type="NCBI Taxonomy" id="741659"/>
    <lineage>
        <taxon>Bacteria</taxon>
        <taxon>Bacillati</taxon>
        <taxon>Actinomycetota</taxon>
        <taxon>Actinomycetes</taxon>
        <taxon>Micromonosporales</taxon>
        <taxon>Micromonosporaceae</taxon>
        <taxon>Virgisporangium</taxon>
    </lineage>
</organism>
<dbReference type="Pfam" id="PF03663">
    <property type="entry name" value="Glyco_hydro_76"/>
    <property type="match status" value="1"/>
</dbReference>
<keyword evidence="1" id="KW-0732">Signal</keyword>
<dbReference type="Proteomes" id="UP000619260">
    <property type="component" value="Unassembled WGS sequence"/>
</dbReference>
<dbReference type="InterPro" id="IPR008928">
    <property type="entry name" value="6-hairpin_glycosidase_sf"/>
</dbReference>
<evidence type="ECO:0000256" key="1">
    <source>
        <dbReference type="SAM" id="SignalP"/>
    </source>
</evidence>
<feature type="signal peptide" evidence="1">
    <location>
        <begin position="1"/>
        <end position="20"/>
    </location>
</feature>
<dbReference type="InterPro" id="IPR005198">
    <property type="entry name" value="Glyco_hydro_76"/>
</dbReference>
<dbReference type="Gene3D" id="1.50.10.20">
    <property type="match status" value="1"/>
</dbReference>
<dbReference type="SUPFAM" id="SSF48208">
    <property type="entry name" value="Six-hairpin glycosidases"/>
    <property type="match status" value="1"/>
</dbReference>
<gene>
    <name evidence="2" type="ORF">Val02_08190</name>
</gene>
<sequence length="594" mass="64012">MRLLILLALLAPAQVPAVSAATVCAQFCDTLDPSRARQEIFPVPEVNLNGRRLVLHVSDTDGMAWGSIDNGTTGNAVWLDRSWDGGATWDGLLGRASIPSTWTGTRTLMYNVADPVNHRRGIVRACGDAGGVACTQWVYPSVCDGGVCDRAAASGAAGDVQPVPETTLRGRRIALHVDSRGLAWGTLTNGVAGDEVWLDRSWDEGASWPGGSSLGRTTTGRTALFQTRDPRSLLYGGAVRACGKGVDGNDGSCTAWARPPLDRANAAADALLYAYRADTAWWPSSWWNTAATLTTVIDWQRRAGRSDLRWLVERTFDVNKGTFPAGIKSSDPIEGNFISRAIDDAAWWGIAWVAAFDLTGERRYLDMAATIATYVHGFWDTGTCGGGVWWNRERTYKNAVTVGLYIRLTAALHNRLPGDSTWLSRANAGWRWFDGSGLINGAGLVNDGLTGGCANNGQTVWTYNQGLAIGGALELYRASGDPNLLARARRLADAALASTVLTRNGVLTESCDPAGTCDDNQKQFKGVFMRYLDDLADTTGDARYRAYARTQADTLWAADRDPLNRIGLRWSGGSATNPRDWRTQATGLAALLAV</sequence>
<protein>
    <recommendedName>
        <fullName evidence="4">Glycosyl hydrolase</fullName>
    </recommendedName>
</protein>
<keyword evidence="3" id="KW-1185">Reference proteome</keyword>
<name>A0A8J4DNU1_9ACTN</name>
<evidence type="ECO:0008006" key="4">
    <source>
        <dbReference type="Google" id="ProtNLM"/>
    </source>
</evidence>
<dbReference type="InterPro" id="IPR053169">
    <property type="entry name" value="MUG_Protein"/>
</dbReference>
<dbReference type="RefSeq" id="WP_203897458.1">
    <property type="nucleotide sequence ID" value="NZ_BOPF01000002.1"/>
</dbReference>
<comment type="caution">
    <text evidence="2">The sequence shown here is derived from an EMBL/GenBank/DDBJ whole genome shotgun (WGS) entry which is preliminary data.</text>
</comment>
<evidence type="ECO:0000313" key="3">
    <source>
        <dbReference type="Proteomes" id="UP000619260"/>
    </source>
</evidence>
<dbReference type="GO" id="GO:0005975">
    <property type="term" value="P:carbohydrate metabolic process"/>
    <property type="evidence" value="ECO:0007669"/>
    <property type="project" value="InterPro"/>
</dbReference>
<dbReference type="PANTHER" id="PTHR47791">
    <property type="entry name" value="MEIOTICALLY UP-REGULATED GENE 191 PROTEIN"/>
    <property type="match status" value="1"/>
</dbReference>
<dbReference type="AlphaFoldDB" id="A0A8J4DNU1"/>
<dbReference type="PANTHER" id="PTHR47791:SF3">
    <property type="entry name" value="MEIOTICALLY UP-REGULATED GENE 191 PROTEIN"/>
    <property type="match status" value="1"/>
</dbReference>
<dbReference type="EMBL" id="BOPF01000002">
    <property type="protein sequence ID" value="GIJ43933.1"/>
    <property type="molecule type" value="Genomic_DNA"/>
</dbReference>
<reference evidence="2" key="1">
    <citation type="submission" date="2021-01" db="EMBL/GenBank/DDBJ databases">
        <title>Whole genome shotgun sequence of Virgisporangium aliadipatigenens NBRC 105644.</title>
        <authorList>
            <person name="Komaki H."/>
            <person name="Tamura T."/>
        </authorList>
    </citation>
    <scope>NUCLEOTIDE SEQUENCE</scope>
    <source>
        <strain evidence="2">NBRC 105644</strain>
    </source>
</reference>
<accession>A0A8J4DNU1</accession>
<proteinExistence type="predicted"/>